<proteinExistence type="predicted"/>
<organism evidence="1">
    <name type="scientific">uncultured Caudovirales phage</name>
    <dbReference type="NCBI Taxonomy" id="2100421"/>
    <lineage>
        <taxon>Viruses</taxon>
        <taxon>Duplodnaviria</taxon>
        <taxon>Heunggongvirae</taxon>
        <taxon>Uroviricota</taxon>
        <taxon>Caudoviricetes</taxon>
        <taxon>Peduoviridae</taxon>
        <taxon>Maltschvirus</taxon>
        <taxon>Maltschvirus maltsch</taxon>
    </lineage>
</organism>
<accession>A0A6J5NYM5</accession>
<gene>
    <name evidence="1" type="ORF">UFOVP775_27</name>
</gene>
<evidence type="ECO:0000313" key="1">
    <source>
        <dbReference type="EMBL" id="CAB4162311.1"/>
    </source>
</evidence>
<name>A0A6J5NYM5_9CAUD</name>
<dbReference type="EMBL" id="LR796725">
    <property type="protein sequence ID" value="CAB4162311.1"/>
    <property type="molecule type" value="Genomic_DNA"/>
</dbReference>
<sequence>MQAHISESLAGLDKGLIEKYNLTPYNVATWDTVFMGMYRQKDLETLATHLGGSTIVWFGSDAKDLPEDCVKFVKDSVNIAVSQQVLETLASKGIEAIWCPINAVIPHQWPCLSNGDKIFWYSGNAPEYYGEQLINEIRERINIPIIRAGHDTFTKSELYDVYSHCFLNLRLTPHDGCPNTNIEMGLMGRRSIYNGDLPASIPWQSVDDICQSIMREYSTRHAENSYISKIYHNFVNYERMSTLFI</sequence>
<protein>
    <submittedName>
        <fullName evidence="1">Uncharacterized protein</fullName>
    </submittedName>
</protein>
<reference evidence="1" key="1">
    <citation type="submission" date="2020-04" db="EMBL/GenBank/DDBJ databases">
        <authorList>
            <person name="Chiriac C."/>
            <person name="Salcher M."/>
            <person name="Ghai R."/>
            <person name="Kavagutti S V."/>
        </authorList>
    </citation>
    <scope>NUCLEOTIDE SEQUENCE</scope>
</reference>